<organism evidence="2 3">
    <name type="scientific">Callipepla squamata</name>
    <name type="common">Scaled quail</name>
    <dbReference type="NCBI Taxonomy" id="9009"/>
    <lineage>
        <taxon>Eukaryota</taxon>
        <taxon>Metazoa</taxon>
        <taxon>Chordata</taxon>
        <taxon>Craniata</taxon>
        <taxon>Vertebrata</taxon>
        <taxon>Euteleostomi</taxon>
        <taxon>Archelosauria</taxon>
        <taxon>Archosauria</taxon>
        <taxon>Dinosauria</taxon>
        <taxon>Saurischia</taxon>
        <taxon>Theropoda</taxon>
        <taxon>Coelurosauria</taxon>
        <taxon>Aves</taxon>
        <taxon>Neognathae</taxon>
        <taxon>Galloanserae</taxon>
        <taxon>Galliformes</taxon>
        <taxon>Odontophoridae</taxon>
        <taxon>Callipepla</taxon>
    </lineage>
</organism>
<gene>
    <name evidence="2" type="ORF">ASZ78_009481</name>
</gene>
<feature type="region of interest" description="Disordered" evidence="1">
    <location>
        <begin position="77"/>
        <end position="136"/>
    </location>
</feature>
<sequence>MPGEGKSGKRLYGRVTSPGMVNLTCFDPEDSDDSLPDDNSVGDKELIHVYALISPSSAEDTDLNPPDIGVTSLDCDPSFFQGSPPQAESKCPSSSTSMQEQVGITEEKPSVLKEDLVSGSQSPTLGSTMSSEPVSS</sequence>
<dbReference type="AlphaFoldDB" id="A0A226MRD7"/>
<reference evidence="2 3" key="1">
    <citation type="submission" date="2016-07" db="EMBL/GenBank/DDBJ databases">
        <title>Disparate Historic Effective Population Sizes Predicted by Modern Levels of Genome Diversity for the Scaled Quail (Callipepla squamata) and the Northern Bobwhite (Colinus virginianus): Inferences from First and Second Generation Draft Genome Assemblies for Sympatric New World Quail.</title>
        <authorList>
            <person name="Oldeschulte D.L."/>
            <person name="Halley Y.A."/>
            <person name="Bhattarai E.K."/>
            <person name="Brashear W.A."/>
            <person name="Hill J."/>
            <person name="Metz R.P."/>
            <person name="Johnson C.D."/>
            <person name="Rollins D."/>
            <person name="Peterson M.J."/>
            <person name="Bickhart D.M."/>
            <person name="Decker J.E."/>
            <person name="Seabury C.M."/>
        </authorList>
    </citation>
    <scope>NUCLEOTIDE SEQUENCE [LARGE SCALE GENOMIC DNA]</scope>
    <source>
        <strain evidence="2 3">Texas</strain>
        <tissue evidence="2">Leg muscle</tissue>
    </source>
</reference>
<dbReference type="EMBL" id="MCFN01000508">
    <property type="protein sequence ID" value="OXB57875.1"/>
    <property type="molecule type" value="Genomic_DNA"/>
</dbReference>
<dbReference type="STRING" id="9009.A0A226MRD7"/>
<dbReference type="OrthoDB" id="9119937at2759"/>
<protein>
    <submittedName>
        <fullName evidence="2">Uncharacterized protein</fullName>
    </submittedName>
</protein>
<proteinExistence type="predicted"/>
<feature type="compositionally biased region" description="Polar residues" evidence="1">
    <location>
        <begin position="118"/>
        <end position="136"/>
    </location>
</feature>
<keyword evidence="3" id="KW-1185">Reference proteome</keyword>
<evidence type="ECO:0000256" key="1">
    <source>
        <dbReference type="SAM" id="MobiDB-lite"/>
    </source>
</evidence>
<name>A0A226MRD7_CALSU</name>
<evidence type="ECO:0000313" key="2">
    <source>
        <dbReference type="EMBL" id="OXB57875.1"/>
    </source>
</evidence>
<dbReference type="Proteomes" id="UP000198323">
    <property type="component" value="Unassembled WGS sequence"/>
</dbReference>
<feature type="compositionally biased region" description="Polar residues" evidence="1">
    <location>
        <begin position="80"/>
        <end position="102"/>
    </location>
</feature>
<comment type="caution">
    <text evidence="2">The sequence shown here is derived from an EMBL/GenBank/DDBJ whole genome shotgun (WGS) entry which is preliminary data.</text>
</comment>
<accession>A0A226MRD7</accession>
<evidence type="ECO:0000313" key="3">
    <source>
        <dbReference type="Proteomes" id="UP000198323"/>
    </source>
</evidence>
<feature type="compositionally biased region" description="Basic and acidic residues" evidence="1">
    <location>
        <begin position="105"/>
        <end position="116"/>
    </location>
</feature>